<feature type="region of interest" description="Disordered" evidence="2">
    <location>
        <begin position="29"/>
        <end position="65"/>
    </location>
</feature>
<dbReference type="PROSITE" id="PS50022">
    <property type="entry name" value="FA58C_3"/>
    <property type="match status" value="1"/>
</dbReference>
<dbReference type="Gene3D" id="1.20.5.320">
    <property type="entry name" value="6-Phosphogluconate Dehydrogenase, domain 3"/>
    <property type="match status" value="1"/>
</dbReference>
<evidence type="ECO:0000256" key="3">
    <source>
        <dbReference type="SAM" id="SignalP"/>
    </source>
</evidence>
<comment type="caution">
    <text evidence="5">The sequence shown here is derived from an EMBL/GenBank/DDBJ whole genome shotgun (WGS) entry which is preliminary data.</text>
</comment>
<dbReference type="Pfam" id="PF00754">
    <property type="entry name" value="F5_F8_type_C"/>
    <property type="match status" value="1"/>
</dbReference>
<sequence>MLSLACMTYVLVVPLISGHSDEICLTLNRRNDETRQSPGSTQGPPGRRGAVGLPGPVGPSGEPGYCVGNEDEVNELREEMRQLNDQVAKLTSITQQMDKVTFCSVGLRDGRVQNEDITASSIHNDGHSQLKGRLDHIKQAGHAGGWVPLRLTTSGEWIQVDLRTPAAVTGVVTQGRSDYDGWVTSYKVFYGNSTNQMHVMQQNQRDLVFYAYPQNSNTHVTNMFPAPLAARYWRLIAQTWHKQIALRFELLTC</sequence>
<protein>
    <recommendedName>
        <fullName evidence="4">F5/8 type C domain-containing protein</fullName>
    </recommendedName>
</protein>
<proteinExistence type="predicted"/>
<dbReference type="SMART" id="SM00231">
    <property type="entry name" value="FA58C"/>
    <property type="match status" value="1"/>
</dbReference>
<accession>A0ABP0FKD4</accession>
<dbReference type="InterPro" id="IPR008979">
    <property type="entry name" value="Galactose-bd-like_sf"/>
</dbReference>
<feature type="domain" description="F5/8 type C" evidence="4">
    <location>
        <begin position="100"/>
        <end position="253"/>
    </location>
</feature>
<feature type="coiled-coil region" evidence="1">
    <location>
        <begin position="66"/>
        <end position="93"/>
    </location>
</feature>
<keyword evidence="1" id="KW-0175">Coiled coil</keyword>
<feature type="chain" id="PRO_5046925764" description="F5/8 type C domain-containing protein" evidence="3">
    <location>
        <begin position="19"/>
        <end position="253"/>
    </location>
</feature>
<dbReference type="PANTHER" id="PTHR24543">
    <property type="entry name" value="MULTICOPPER OXIDASE-RELATED"/>
    <property type="match status" value="1"/>
</dbReference>
<dbReference type="SUPFAM" id="SSF49785">
    <property type="entry name" value="Galactose-binding domain-like"/>
    <property type="match status" value="1"/>
</dbReference>
<keyword evidence="3" id="KW-0732">Signal</keyword>
<reference evidence="5 6" key="1">
    <citation type="submission" date="2024-02" db="EMBL/GenBank/DDBJ databases">
        <authorList>
            <person name="Daric V."/>
            <person name="Darras S."/>
        </authorList>
    </citation>
    <scope>NUCLEOTIDE SEQUENCE [LARGE SCALE GENOMIC DNA]</scope>
</reference>
<keyword evidence="6" id="KW-1185">Reference proteome</keyword>
<dbReference type="Proteomes" id="UP001642483">
    <property type="component" value="Unassembled WGS sequence"/>
</dbReference>
<dbReference type="PROSITE" id="PS01285">
    <property type="entry name" value="FA58C_1"/>
    <property type="match status" value="1"/>
</dbReference>
<dbReference type="Gene3D" id="2.60.120.260">
    <property type="entry name" value="Galactose-binding domain-like"/>
    <property type="match status" value="1"/>
</dbReference>
<dbReference type="InterPro" id="IPR000421">
    <property type="entry name" value="FA58C"/>
</dbReference>
<dbReference type="EMBL" id="CAWYQH010000068">
    <property type="protein sequence ID" value="CAK8680124.1"/>
    <property type="molecule type" value="Genomic_DNA"/>
</dbReference>
<dbReference type="CDD" id="cd00057">
    <property type="entry name" value="FA58C"/>
    <property type="match status" value="1"/>
</dbReference>
<gene>
    <name evidence="5" type="ORF">CVLEPA_LOCUS10410</name>
</gene>
<evidence type="ECO:0000256" key="1">
    <source>
        <dbReference type="SAM" id="Coils"/>
    </source>
</evidence>
<evidence type="ECO:0000313" key="5">
    <source>
        <dbReference type="EMBL" id="CAK8680124.1"/>
    </source>
</evidence>
<evidence type="ECO:0000313" key="6">
    <source>
        <dbReference type="Proteomes" id="UP001642483"/>
    </source>
</evidence>
<name>A0ABP0FKD4_CLALP</name>
<feature type="signal peptide" evidence="3">
    <location>
        <begin position="1"/>
        <end position="18"/>
    </location>
</feature>
<dbReference type="PANTHER" id="PTHR24543:SF325">
    <property type="entry name" value="F5_8 TYPE C DOMAIN-CONTAINING PROTEIN"/>
    <property type="match status" value="1"/>
</dbReference>
<evidence type="ECO:0000256" key="2">
    <source>
        <dbReference type="SAM" id="MobiDB-lite"/>
    </source>
</evidence>
<evidence type="ECO:0000259" key="4">
    <source>
        <dbReference type="PROSITE" id="PS50022"/>
    </source>
</evidence>
<organism evidence="5 6">
    <name type="scientific">Clavelina lepadiformis</name>
    <name type="common">Light-bulb sea squirt</name>
    <name type="synonym">Ascidia lepadiformis</name>
    <dbReference type="NCBI Taxonomy" id="159417"/>
    <lineage>
        <taxon>Eukaryota</taxon>
        <taxon>Metazoa</taxon>
        <taxon>Chordata</taxon>
        <taxon>Tunicata</taxon>
        <taxon>Ascidiacea</taxon>
        <taxon>Aplousobranchia</taxon>
        <taxon>Clavelinidae</taxon>
        <taxon>Clavelina</taxon>
    </lineage>
</organism>